<gene>
    <name evidence="2" type="ORF">FHS75_003126</name>
</gene>
<comment type="caution">
    <text evidence="2">The sequence shown here is derived from an EMBL/GenBank/DDBJ whole genome shotgun (WGS) entry which is preliminary data.</text>
</comment>
<evidence type="ECO:0000313" key="2">
    <source>
        <dbReference type="EMBL" id="NYH96775.1"/>
    </source>
</evidence>
<dbReference type="AlphaFoldDB" id="A0A7Y9XYG0"/>
<keyword evidence="3" id="KW-1185">Reference proteome</keyword>
<dbReference type="Gene3D" id="3.10.450.50">
    <property type="match status" value="1"/>
</dbReference>
<proteinExistence type="predicted"/>
<organism evidence="2 3">
    <name type="scientific">Novosphingobium marinum</name>
    <dbReference type="NCBI Taxonomy" id="1514948"/>
    <lineage>
        <taxon>Bacteria</taxon>
        <taxon>Pseudomonadati</taxon>
        <taxon>Pseudomonadota</taxon>
        <taxon>Alphaproteobacteria</taxon>
        <taxon>Sphingomonadales</taxon>
        <taxon>Sphingomonadaceae</taxon>
        <taxon>Novosphingobium</taxon>
    </lineage>
</organism>
<reference evidence="2 3" key="1">
    <citation type="submission" date="2020-07" db="EMBL/GenBank/DDBJ databases">
        <title>Genomic Encyclopedia of Type Strains, Phase IV (KMG-IV): sequencing the most valuable type-strain genomes for metagenomic binning, comparative biology and taxonomic classification.</title>
        <authorList>
            <person name="Goeker M."/>
        </authorList>
    </citation>
    <scope>NUCLEOTIDE SEQUENCE [LARGE SCALE GENOMIC DNA]</scope>
    <source>
        <strain evidence="2 3">DSM 29043</strain>
    </source>
</reference>
<dbReference type="Pfam" id="PF13577">
    <property type="entry name" value="SnoaL_4"/>
    <property type="match status" value="1"/>
</dbReference>
<feature type="domain" description="SnoaL-like" evidence="1">
    <location>
        <begin position="5"/>
        <end position="142"/>
    </location>
</feature>
<dbReference type="Proteomes" id="UP000522081">
    <property type="component" value="Unassembled WGS sequence"/>
</dbReference>
<dbReference type="EMBL" id="JACBZF010000007">
    <property type="protein sequence ID" value="NYH96775.1"/>
    <property type="molecule type" value="Genomic_DNA"/>
</dbReference>
<dbReference type="InterPro" id="IPR032710">
    <property type="entry name" value="NTF2-like_dom_sf"/>
</dbReference>
<evidence type="ECO:0000313" key="3">
    <source>
        <dbReference type="Proteomes" id="UP000522081"/>
    </source>
</evidence>
<dbReference type="RefSeq" id="WP_179408585.1">
    <property type="nucleotide sequence ID" value="NZ_BMGF01000008.1"/>
</dbReference>
<accession>A0A7Y9XYG0</accession>
<dbReference type="SUPFAM" id="SSF54427">
    <property type="entry name" value="NTF2-like"/>
    <property type="match status" value="1"/>
</dbReference>
<protein>
    <recommendedName>
        <fullName evidence="1">SnoaL-like domain-containing protein</fullName>
    </recommendedName>
</protein>
<sequence length="155" mass="17788">MMTLEELSAREEIRQLRIDYSTFFDSKDEAAIRSRFIPDIVCHYPESYGGSYEGVDAVIGLFRATWANLKNPFEVLHLTSNHHIELTGPDKATGHCMLLDLINQQEEGVPHATRGGHANPLLLIGRYEDEYVKRDGRWLFSQIKLSALWPDWQVT</sequence>
<evidence type="ECO:0000259" key="1">
    <source>
        <dbReference type="Pfam" id="PF13577"/>
    </source>
</evidence>
<dbReference type="InterPro" id="IPR037401">
    <property type="entry name" value="SnoaL-like"/>
</dbReference>
<name>A0A7Y9XYG0_9SPHN</name>